<keyword evidence="3" id="KW-1185">Reference proteome</keyword>
<accession>A0AA36CV01</accession>
<proteinExistence type="predicted"/>
<sequence>MTTSSQPARSKDELRTQFIDHLRNQKGYIFLTKVVREAVIRMLDEKRSYPVLSDQELISRSVIYHWLQNSSLEATAELLQAETYERLLTRDELTNFVSGYAENGLDGLLRGMAAKTGRKIPRESWVSGQPVGKFEFEEVKEAMTSHLVDRQKAVDISMPIERPADAPKAQPIRPLQSNTASSSASLFPALTSSLPPLGGSLPPLGLSTSSTASRTQQMRSIAALDFSEKLDSPVSSAASEPEEHSLKSGLSSLRSEKPSQNSADSHKSSAKREPITPKSPPREDEDLEVEELSELDVDDLLQSDAGSSISF</sequence>
<protein>
    <recommendedName>
        <fullName evidence="4">LisH domain-containing protein</fullName>
    </recommendedName>
</protein>
<feature type="compositionally biased region" description="Polar residues" evidence="1">
    <location>
        <begin position="248"/>
        <end position="263"/>
    </location>
</feature>
<reference evidence="2" key="1">
    <citation type="submission" date="2023-06" db="EMBL/GenBank/DDBJ databases">
        <authorList>
            <person name="Delattre M."/>
        </authorList>
    </citation>
    <scope>NUCLEOTIDE SEQUENCE</scope>
    <source>
        <strain evidence="2">AF72</strain>
    </source>
</reference>
<feature type="compositionally biased region" description="Basic and acidic residues" evidence="1">
    <location>
        <begin position="264"/>
        <end position="275"/>
    </location>
</feature>
<comment type="caution">
    <text evidence="2">The sequence shown here is derived from an EMBL/GenBank/DDBJ whole genome shotgun (WGS) entry which is preliminary data.</text>
</comment>
<dbReference type="Proteomes" id="UP001177023">
    <property type="component" value="Unassembled WGS sequence"/>
</dbReference>
<feature type="region of interest" description="Disordered" evidence="1">
    <location>
        <begin position="232"/>
        <end position="311"/>
    </location>
</feature>
<organism evidence="2 3">
    <name type="scientific">Mesorhabditis spiculigera</name>
    <dbReference type="NCBI Taxonomy" id="96644"/>
    <lineage>
        <taxon>Eukaryota</taxon>
        <taxon>Metazoa</taxon>
        <taxon>Ecdysozoa</taxon>
        <taxon>Nematoda</taxon>
        <taxon>Chromadorea</taxon>
        <taxon>Rhabditida</taxon>
        <taxon>Rhabditina</taxon>
        <taxon>Rhabditomorpha</taxon>
        <taxon>Rhabditoidea</taxon>
        <taxon>Rhabditidae</taxon>
        <taxon>Mesorhabditinae</taxon>
        <taxon>Mesorhabditis</taxon>
    </lineage>
</organism>
<dbReference type="AlphaFoldDB" id="A0AA36CV01"/>
<feature type="compositionally biased region" description="Acidic residues" evidence="1">
    <location>
        <begin position="283"/>
        <end position="301"/>
    </location>
</feature>
<feature type="region of interest" description="Disordered" evidence="1">
    <location>
        <begin position="164"/>
        <end position="183"/>
    </location>
</feature>
<evidence type="ECO:0000256" key="1">
    <source>
        <dbReference type="SAM" id="MobiDB-lite"/>
    </source>
</evidence>
<feature type="non-terminal residue" evidence="2">
    <location>
        <position position="1"/>
    </location>
</feature>
<evidence type="ECO:0000313" key="3">
    <source>
        <dbReference type="Proteomes" id="UP001177023"/>
    </source>
</evidence>
<name>A0AA36CV01_9BILA</name>
<evidence type="ECO:0000313" key="2">
    <source>
        <dbReference type="EMBL" id="CAJ0574436.1"/>
    </source>
</evidence>
<gene>
    <name evidence="2" type="ORF">MSPICULIGERA_LOCUS12769</name>
</gene>
<evidence type="ECO:0008006" key="4">
    <source>
        <dbReference type="Google" id="ProtNLM"/>
    </source>
</evidence>
<dbReference type="EMBL" id="CATQJA010002630">
    <property type="protein sequence ID" value="CAJ0574436.1"/>
    <property type="molecule type" value="Genomic_DNA"/>
</dbReference>